<feature type="compositionally biased region" description="Basic and acidic residues" evidence="1">
    <location>
        <begin position="21"/>
        <end position="32"/>
    </location>
</feature>
<feature type="compositionally biased region" description="Acidic residues" evidence="1">
    <location>
        <begin position="1"/>
        <end position="12"/>
    </location>
</feature>
<dbReference type="EMBL" id="UINC01156115">
    <property type="protein sequence ID" value="SVD52349.1"/>
    <property type="molecule type" value="Genomic_DNA"/>
</dbReference>
<feature type="compositionally biased region" description="Basic and acidic residues" evidence="1">
    <location>
        <begin position="69"/>
        <end position="81"/>
    </location>
</feature>
<reference evidence="2" key="1">
    <citation type="submission" date="2018-05" db="EMBL/GenBank/DDBJ databases">
        <authorList>
            <person name="Lanie J.A."/>
            <person name="Ng W.-L."/>
            <person name="Kazmierczak K.M."/>
            <person name="Andrzejewski T.M."/>
            <person name="Davidsen T.M."/>
            <person name="Wayne K.J."/>
            <person name="Tettelin H."/>
            <person name="Glass J.I."/>
            <person name="Rusch D."/>
            <person name="Podicherti R."/>
            <person name="Tsui H.-C.T."/>
            <person name="Winkler M.E."/>
        </authorList>
    </citation>
    <scope>NUCLEOTIDE SEQUENCE</scope>
</reference>
<feature type="non-terminal residue" evidence="2">
    <location>
        <position position="238"/>
    </location>
</feature>
<accession>A0A382W0V6</accession>
<sequence>MSETDMVEEEQEGNPYNMKKSWHEADGKRMPQADELYYEDEAPKPKATRRRKKSAPDEESPTTNHNYKKRYDDLKRHHDQKIGEFKQREIDFASQLQATQPKYETPKSEEELQQFKEANPDLYDTVESVAHNIAADQLNSLQPRLSAIEQREQELAVREAEQAMRDSHPDYEDIKGSDDFHAWAEEQPEQIQDWVYRNPDNVALAAKAIDLYKMETGQGQSSSNRRSNLQRQSPGAAA</sequence>
<gene>
    <name evidence="2" type="ORF">METZ01_LOCUS405203</name>
</gene>
<protein>
    <submittedName>
        <fullName evidence="2">Uncharacterized protein</fullName>
    </submittedName>
</protein>
<organism evidence="2">
    <name type="scientific">marine metagenome</name>
    <dbReference type="NCBI Taxonomy" id="408172"/>
    <lineage>
        <taxon>unclassified sequences</taxon>
        <taxon>metagenomes</taxon>
        <taxon>ecological metagenomes</taxon>
    </lineage>
</organism>
<evidence type="ECO:0000313" key="2">
    <source>
        <dbReference type="EMBL" id="SVD52349.1"/>
    </source>
</evidence>
<proteinExistence type="predicted"/>
<dbReference type="AlphaFoldDB" id="A0A382W0V6"/>
<feature type="region of interest" description="Disordered" evidence="1">
    <location>
        <begin position="1"/>
        <end position="81"/>
    </location>
</feature>
<name>A0A382W0V6_9ZZZZ</name>
<feature type="region of interest" description="Disordered" evidence="1">
    <location>
        <begin position="215"/>
        <end position="238"/>
    </location>
</feature>
<evidence type="ECO:0000256" key="1">
    <source>
        <dbReference type="SAM" id="MobiDB-lite"/>
    </source>
</evidence>
<feature type="compositionally biased region" description="Low complexity" evidence="1">
    <location>
        <begin position="217"/>
        <end position="238"/>
    </location>
</feature>